<protein>
    <recommendedName>
        <fullName evidence="4">DUF3768 domain-containing protein</fullName>
    </recommendedName>
</protein>
<dbReference type="Proteomes" id="UP000245073">
    <property type="component" value="Unassembled WGS sequence"/>
</dbReference>
<accession>A0A2T9KCH7</accession>
<feature type="compositionally biased region" description="Gly residues" evidence="1">
    <location>
        <begin position="1"/>
        <end position="12"/>
    </location>
</feature>
<feature type="region of interest" description="Disordered" evidence="1">
    <location>
        <begin position="1"/>
        <end position="62"/>
    </location>
</feature>
<sequence>MNGAAAFGGGGQQSVPPGRCTLTSSKGPGPSRAEDRPPGVPNLPPAACSSGDPPPLPRSSACYPRLAGGQGLMRQASNRLQTLMTELFSTDAERTAETARLNDLARKAPRTVNASWLAMGGVAALLAGSAAEEDRGQVMALALARYASFDGGDDPYGERDFGVLELWGERLFWKIDYYRPDRDEHSPVKWSTELTRRVVTIMLASEY</sequence>
<gene>
    <name evidence="2" type="ORF">DDF67_03045</name>
</gene>
<dbReference type="AlphaFoldDB" id="A0A2T9KCH7"/>
<dbReference type="Pfam" id="PF12599">
    <property type="entry name" value="DUF3768"/>
    <property type="match status" value="1"/>
</dbReference>
<evidence type="ECO:0000313" key="3">
    <source>
        <dbReference type="Proteomes" id="UP000245073"/>
    </source>
</evidence>
<evidence type="ECO:0000256" key="1">
    <source>
        <dbReference type="SAM" id="MobiDB-lite"/>
    </source>
</evidence>
<dbReference type="InterPro" id="IPR022243">
    <property type="entry name" value="DUF3768"/>
</dbReference>
<name>A0A2T9KCH7_9CAUL</name>
<reference evidence="2 3" key="1">
    <citation type="submission" date="2018-04" db="EMBL/GenBank/DDBJ databases">
        <title>The genome sequence of Caulobacter sp. 744.</title>
        <authorList>
            <person name="Gao J."/>
            <person name="Sun J."/>
        </authorList>
    </citation>
    <scope>NUCLEOTIDE SEQUENCE [LARGE SCALE GENOMIC DNA]</scope>
    <source>
        <strain evidence="2 3">774</strain>
    </source>
</reference>
<organism evidence="2 3">
    <name type="scientific">Caulobacter endophyticus</name>
    <dbReference type="NCBI Taxonomy" id="2172652"/>
    <lineage>
        <taxon>Bacteria</taxon>
        <taxon>Pseudomonadati</taxon>
        <taxon>Pseudomonadota</taxon>
        <taxon>Alphaproteobacteria</taxon>
        <taxon>Caulobacterales</taxon>
        <taxon>Caulobacteraceae</taxon>
        <taxon>Caulobacter</taxon>
    </lineage>
</organism>
<evidence type="ECO:0000313" key="2">
    <source>
        <dbReference type="EMBL" id="PVM93672.1"/>
    </source>
</evidence>
<evidence type="ECO:0008006" key="4">
    <source>
        <dbReference type="Google" id="ProtNLM"/>
    </source>
</evidence>
<dbReference type="EMBL" id="QDKQ01000016">
    <property type="protein sequence ID" value="PVM93672.1"/>
    <property type="molecule type" value="Genomic_DNA"/>
</dbReference>
<proteinExistence type="predicted"/>
<keyword evidence="3" id="KW-1185">Reference proteome</keyword>
<comment type="caution">
    <text evidence="2">The sequence shown here is derived from an EMBL/GenBank/DDBJ whole genome shotgun (WGS) entry which is preliminary data.</text>
</comment>